<dbReference type="GO" id="GO:0045180">
    <property type="term" value="C:basal cortex"/>
    <property type="evidence" value="ECO:0007669"/>
    <property type="project" value="TreeGrafter"/>
</dbReference>
<dbReference type="InterPro" id="IPR024395">
    <property type="entry name" value="CLASP_N_dom"/>
</dbReference>
<feature type="region of interest" description="Disordered" evidence="1">
    <location>
        <begin position="219"/>
        <end position="247"/>
    </location>
</feature>
<dbReference type="GO" id="GO:0005815">
    <property type="term" value="C:microtubule organizing center"/>
    <property type="evidence" value="ECO:0007669"/>
    <property type="project" value="TreeGrafter"/>
</dbReference>
<keyword evidence="4" id="KW-1185">Reference proteome</keyword>
<dbReference type="GO" id="GO:0072686">
    <property type="term" value="C:mitotic spindle"/>
    <property type="evidence" value="ECO:0007669"/>
    <property type="project" value="TreeGrafter"/>
</dbReference>
<dbReference type="Proteomes" id="UP000194236">
    <property type="component" value="Unassembled WGS sequence"/>
</dbReference>
<comment type="caution">
    <text evidence="3">The sequence shown here is derived from an EMBL/GenBank/DDBJ whole genome shotgun (WGS) entry which is preliminary data.</text>
</comment>
<dbReference type="PANTHER" id="PTHR21567">
    <property type="entry name" value="CLASP"/>
    <property type="match status" value="1"/>
</dbReference>
<sequence>PFQTSVKDLRSQVVREACISIAYLSQRIGNKCDRFAEALLPSLIDSIQNSAKIMSSSAVVAIRFIIQHTHTSRLVPIITYNISSKSKEIRKACCEFLDQLLHAWPPQCLERHVGALSEAIKKGMNDADPEARALARKAFWGFADKFKAESDYLLSSLDSSKQRMLQGEQMSNWSSTNSLNKAPTYSRPLTNRTNSISTNGSIESINRHFNNNLIAKRSAIPVHSSSPRNNSSSNRTPVKATSAIDIDAQRRARAKANVYTNHHHPVHHNNNNNHQPIIPKTFPNSVHSLNHNAKKNDNHVTDGSSINAANMQTPVRRNRQVSKSQPGSRSASPSSRQNAFCGGSGTTGTGSSIPHSRYQTPLSTRTKRTSITSRDQSPASRTNNSSHSQRFERKLSSSSTASRTKNHLTSSDLDLAHNNRILRPNEHEQMIENAFLMHVTPRKKFFDEQSDESDASSICSDASFANYGARKSEDIGKILENLSSSNWSDRKDGLFGLDNFLRYSDEKLNSFQLKRITDIFTRMLVDPHT</sequence>
<dbReference type="GO" id="GO:0005876">
    <property type="term" value="C:spindle microtubule"/>
    <property type="evidence" value="ECO:0007669"/>
    <property type="project" value="TreeGrafter"/>
</dbReference>
<organism evidence="3 4">
    <name type="scientific">Euroglyphus maynei</name>
    <name type="common">Mayne's house dust mite</name>
    <dbReference type="NCBI Taxonomy" id="6958"/>
    <lineage>
        <taxon>Eukaryota</taxon>
        <taxon>Metazoa</taxon>
        <taxon>Ecdysozoa</taxon>
        <taxon>Arthropoda</taxon>
        <taxon>Chelicerata</taxon>
        <taxon>Arachnida</taxon>
        <taxon>Acari</taxon>
        <taxon>Acariformes</taxon>
        <taxon>Sarcoptiformes</taxon>
        <taxon>Astigmata</taxon>
        <taxon>Psoroptidia</taxon>
        <taxon>Analgoidea</taxon>
        <taxon>Pyroglyphidae</taxon>
        <taxon>Pyroglyphinae</taxon>
        <taxon>Euroglyphus</taxon>
    </lineage>
</organism>
<protein>
    <submittedName>
        <fullName evidence="3">CLIP-associating protein 2-like protein</fullName>
    </submittedName>
</protein>
<feature type="region of interest" description="Disordered" evidence="1">
    <location>
        <begin position="262"/>
        <end position="412"/>
    </location>
</feature>
<dbReference type="GO" id="GO:0005881">
    <property type="term" value="C:cytoplasmic microtubule"/>
    <property type="evidence" value="ECO:0007669"/>
    <property type="project" value="TreeGrafter"/>
</dbReference>
<feature type="compositionally biased region" description="Polar residues" evidence="1">
    <location>
        <begin position="282"/>
        <end position="291"/>
    </location>
</feature>
<feature type="region of interest" description="Disordered" evidence="1">
    <location>
        <begin position="168"/>
        <end position="202"/>
    </location>
</feature>
<feature type="compositionally biased region" description="Polar residues" evidence="1">
    <location>
        <begin position="375"/>
        <end position="388"/>
    </location>
</feature>
<dbReference type="GO" id="GO:0090307">
    <property type="term" value="P:mitotic spindle assembly"/>
    <property type="evidence" value="ECO:0007669"/>
    <property type="project" value="TreeGrafter"/>
</dbReference>
<feature type="compositionally biased region" description="Polar residues" evidence="1">
    <location>
        <begin position="301"/>
        <end position="315"/>
    </location>
</feature>
<dbReference type="AlphaFoldDB" id="A0A1Y3BJH1"/>
<feature type="non-terminal residue" evidence="3">
    <location>
        <position position="529"/>
    </location>
</feature>
<evidence type="ECO:0000256" key="1">
    <source>
        <dbReference type="SAM" id="MobiDB-lite"/>
    </source>
</evidence>
<dbReference type="Gene3D" id="1.25.10.10">
    <property type="entry name" value="Leucine-rich Repeat Variant"/>
    <property type="match status" value="2"/>
</dbReference>
<dbReference type="OrthoDB" id="46159at2759"/>
<dbReference type="EMBL" id="MUJZ01015323">
    <property type="protein sequence ID" value="OTF81100.1"/>
    <property type="molecule type" value="Genomic_DNA"/>
</dbReference>
<feature type="domain" description="CLASP N-terminal" evidence="2">
    <location>
        <begin position="5"/>
        <end position="166"/>
    </location>
</feature>
<dbReference type="InterPro" id="IPR016024">
    <property type="entry name" value="ARM-type_fold"/>
</dbReference>
<feature type="compositionally biased region" description="Low complexity" evidence="1">
    <location>
        <begin position="224"/>
        <end position="235"/>
    </location>
</feature>
<evidence type="ECO:0000259" key="2">
    <source>
        <dbReference type="Pfam" id="PF12348"/>
    </source>
</evidence>
<feature type="compositionally biased region" description="Polar residues" evidence="1">
    <location>
        <begin position="396"/>
        <end position="412"/>
    </location>
</feature>
<name>A0A1Y3BJH1_EURMA</name>
<dbReference type="GO" id="GO:0008017">
    <property type="term" value="F:microtubule binding"/>
    <property type="evidence" value="ECO:0007669"/>
    <property type="project" value="TreeGrafter"/>
</dbReference>
<dbReference type="PANTHER" id="PTHR21567:SF9">
    <property type="entry name" value="CLIP-ASSOCIATING PROTEIN"/>
    <property type="match status" value="1"/>
</dbReference>
<feature type="non-terminal residue" evidence="3">
    <location>
        <position position="1"/>
    </location>
</feature>
<evidence type="ECO:0000313" key="4">
    <source>
        <dbReference type="Proteomes" id="UP000194236"/>
    </source>
</evidence>
<accession>A0A1Y3BJH1</accession>
<feature type="compositionally biased region" description="Polar residues" evidence="1">
    <location>
        <begin position="353"/>
        <end position="362"/>
    </location>
</feature>
<evidence type="ECO:0000313" key="3">
    <source>
        <dbReference type="EMBL" id="OTF81100.1"/>
    </source>
</evidence>
<reference evidence="3 4" key="1">
    <citation type="submission" date="2017-03" db="EMBL/GenBank/DDBJ databases">
        <title>Genome Survey of Euroglyphus maynei.</title>
        <authorList>
            <person name="Arlian L.G."/>
            <person name="Morgan M.S."/>
            <person name="Rider S.D."/>
        </authorList>
    </citation>
    <scope>NUCLEOTIDE SEQUENCE [LARGE SCALE GENOMIC DNA]</scope>
    <source>
        <strain evidence="3">Arlian Lab</strain>
        <tissue evidence="3">Whole body</tissue>
    </source>
</reference>
<dbReference type="Pfam" id="PF12348">
    <property type="entry name" value="CLASP_N"/>
    <property type="match status" value="1"/>
</dbReference>
<dbReference type="SUPFAM" id="SSF48371">
    <property type="entry name" value="ARM repeat"/>
    <property type="match status" value="1"/>
</dbReference>
<dbReference type="GO" id="GO:0000776">
    <property type="term" value="C:kinetochore"/>
    <property type="evidence" value="ECO:0007669"/>
    <property type="project" value="TreeGrafter"/>
</dbReference>
<dbReference type="InterPro" id="IPR011989">
    <property type="entry name" value="ARM-like"/>
</dbReference>
<gene>
    <name evidence="3" type="ORF">BLA29_003256</name>
</gene>
<feature type="compositionally biased region" description="Low complexity" evidence="1">
    <location>
        <begin position="322"/>
        <end position="337"/>
    </location>
</feature>
<proteinExistence type="predicted"/>
<dbReference type="GO" id="GO:0040001">
    <property type="term" value="P:establishment of mitotic spindle localization"/>
    <property type="evidence" value="ECO:0007669"/>
    <property type="project" value="TreeGrafter"/>
</dbReference>